<comment type="caution">
    <text evidence="1">The sequence shown here is derived from an EMBL/GenBank/DDBJ whole genome shotgun (WGS) entry which is preliminary data.</text>
</comment>
<dbReference type="Proteomes" id="UP001055247">
    <property type="component" value="Unassembled WGS sequence"/>
</dbReference>
<gene>
    <name evidence="1" type="ORF">BHAOGJBA_5741</name>
</gene>
<evidence type="ECO:0000313" key="2">
    <source>
        <dbReference type="Proteomes" id="UP001055247"/>
    </source>
</evidence>
<proteinExistence type="predicted"/>
<accession>A0AAV4ZVN2</accession>
<dbReference type="AlphaFoldDB" id="A0AAV4ZVN2"/>
<reference evidence="1" key="1">
    <citation type="journal article" date="2016" name="Front. Microbiol.">
        <title>Genome Sequence of the Piezophilic, Mesophilic Sulfate-Reducing Bacterium Desulfovibrio indicus J2T.</title>
        <authorList>
            <person name="Cao J."/>
            <person name="Maignien L."/>
            <person name="Shao Z."/>
            <person name="Alain K."/>
            <person name="Jebbar M."/>
        </authorList>
    </citation>
    <scope>NUCLEOTIDE SEQUENCE</scope>
    <source>
        <strain evidence="1">DSM 16372</strain>
    </source>
</reference>
<dbReference type="RefSeq" id="WP_066923729.1">
    <property type="nucleotide sequence ID" value="NZ_BPQO01000038.1"/>
</dbReference>
<reference evidence="1" key="2">
    <citation type="submission" date="2021-08" db="EMBL/GenBank/DDBJ databases">
        <authorList>
            <person name="Tani A."/>
            <person name="Ola A."/>
            <person name="Ogura Y."/>
            <person name="Katsura K."/>
            <person name="Hayashi T."/>
        </authorList>
    </citation>
    <scope>NUCLEOTIDE SEQUENCE</scope>
    <source>
        <strain evidence="1">DSM 16372</strain>
    </source>
</reference>
<evidence type="ECO:0000313" key="1">
    <source>
        <dbReference type="EMBL" id="GJD92188.1"/>
    </source>
</evidence>
<protein>
    <submittedName>
        <fullName evidence="1">Uncharacterized protein</fullName>
    </submittedName>
</protein>
<sequence>MANIYKRGRVWWGRANVHGVEHRTSLKTHHEAVAKAKLRAWLPEIGSQPYAHSVRGSLGGMLANPKRSDGTIYAIGYGEKVKIGWTDGTVGYRRDGLQIGCPEDLEVFASRPGS</sequence>
<organism evidence="1 2">
    <name type="scientific">Methylobacterium hispanicum</name>
    <dbReference type="NCBI Taxonomy" id="270350"/>
    <lineage>
        <taxon>Bacteria</taxon>
        <taxon>Pseudomonadati</taxon>
        <taxon>Pseudomonadota</taxon>
        <taxon>Alphaproteobacteria</taxon>
        <taxon>Hyphomicrobiales</taxon>
        <taxon>Methylobacteriaceae</taxon>
        <taxon>Methylobacterium</taxon>
    </lineage>
</organism>
<keyword evidence="2" id="KW-1185">Reference proteome</keyword>
<name>A0AAV4ZVN2_9HYPH</name>
<dbReference type="EMBL" id="BPQO01000038">
    <property type="protein sequence ID" value="GJD92188.1"/>
    <property type="molecule type" value="Genomic_DNA"/>
</dbReference>